<gene>
    <name evidence="9" type="ORF">J34TS1_60160</name>
</gene>
<reference evidence="9 10" key="1">
    <citation type="submission" date="2021-03" db="EMBL/GenBank/DDBJ databases">
        <title>Antimicrobial resistance genes in bacteria isolated from Japanese honey, and their potential for conferring macrolide and lincosamide resistance in the American foulbrood pathogen Paenibacillus larvae.</title>
        <authorList>
            <person name="Okamoto M."/>
            <person name="Kumagai M."/>
            <person name="Kanamori H."/>
            <person name="Takamatsu D."/>
        </authorList>
    </citation>
    <scope>NUCLEOTIDE SEQUENCE [LARGE SCALE GENOMIC DNA]</scope>
    <source>
        <strain evidence="9 10">J34TS1</strain>
    </source>
</reference>
<evidence type="ECO:0000313" key="9">
    <source>
        <dbReference type="EMBL" id="GIO51251.1"/>
    </source>
</evidence>
<dbReference type="PANTHER" id="PTHR43821">
    <property type="entry name" value="NAD(P)H NITROREDUCTASE YDJA-RELATED"/>
    <property type="match status" value="1"/>
</dbReference>
<dbReference type="Gene3D" id="3.40.109.10">
    <property type="entry name" value="NADH Oxidase"/>
    <property type="match status" value="1"/>
</dbReference>
<evidence type="ECO:0000256" key="1">
    <source>
        <dbReference type="ARBA" id="ARBA00001917"/>
    </source>
</evidence>
<dbReference type="InterPro" id="IPR000415">
    <property type="entry name" value="Nitroreductase-like"/>
</dbReference>
<name>A0A920CRN9_9BACL</name>
<dbReference type="CDD" id="cd02135">
    <property type="entry name" value="YdjA-like"/>
    <property type="match status" value="1"/>
</dbReference>
<organism evidence="9 10">
    <name type="scientific">Paenibacillus azoreducens</name>
    <dbReference type="NCBI Taxonomy" id="116718"/>
    <lineage>
        <taxon>Bacteria</taxon>
        <taxon>Bacillati</taxon>
        <taxon>Bacillota</taxon>
        <taxon>Bacilli</taxon>
        <taxon>Bacillales</taxon>
        <taxon>Paenibacillaceae</taxon>
        <taxon>Paenibacillus</taxon>
    </lineage>
</organism>
<evidence type="ECO:0000256" key="6">
    <source>
        <dbReference type="ARBA" id="ARBA00023002"/>
    </source>
</evidence>
<keyword evidence="3" id="KW-0285">Flavoprotein</keyword>
<accession>A0A920CRN9</accession>
<comment type="caution">
    <text evidence="9">The sequence shown here is derived from an EMBL/GenBank/DDBJ whole genome shotgun (WGS) entry which is preliminary data.</text>
</comment>
<sequence length="190" mass="22169">MQNNDKPSGLARIIRERRSIKTGYRNIPVPQELILELLNDAVYAPNHKLREPWRFIFVPTEAKQLFALEMAQQYPEDMFENRLKYFNEPDAYLIILMTDSDNQKQKDEDFGAVSSMIQNFQLLAWERGLGTVWKTNPHIYDPKVKEMLGVQQGERIAGFLHLGFYSDVPEGAPRTPAEEKFTVYQPKYDL</sequence>
<dbReference type="Proteomes" id="UP000682811">
    <property type="component" value="Unassembled WGS sequence"/>
</dbReference>
<protein>
    <submittedName>
        <fullName evidence="9">Nitroreductase</fullName>
    </submittedName>
</protein>
<dbReference type="InterPro" id="IPR029479">
    <property type="entry name" value="Nitroreductase"/>
</dbReference>
<dbReference type="AlphaFoldDB" id="A0A920CRN9"/>
<dbReference type="InterPro" id="IPR026021">
    <property type="entry name" value="YdjA-like"/>
</dbReference>
<dbReference type="Pfam" id="PF00881">
    <property type="entry name" value="Nitroreductase"/>
    <property type="match status" value="1"/>
</dbReference>
<dbReference type="SUPFAM" id="SSF55469">
    <property type="entry name" value="FMN-dependent nitroreductase-like"/>
    <property type="match status" value="1"/>
</dbReference>
<evidence type="ECO:0000256" key="7">
    <source>
        <dbReference type="ARBA" id="ARBA00023027"/>
    </source>
</evidence>
<keyword evidence="10" id="KW-1185">Reference proteome</keyword>
<comment type="cofactor">
    <cofactor evidence="1">
        <name>FMN</name>
        <dbReference type="ChEBI" id="CHEBI:58210"/>
    </cofactor>
</comment>
<evidence type="ECO:0000259" key="8">
    <source>
        <dbReference type="Pfam" id="PF00881"/>
    </source>
</evidence>
<comment type="similarity">
    <text evidence="2">Belongs to the nitroreductase family.</text>
</comment>
<dbReference type="PANTHER" id="PTHR43821:SF1">
    <property type="entry name" value="NAD(P)H NITROREDUCTASE YDJA-RELATED"/>
    <property type="match status" value="1"/>
</dbReference>
<evidence type="ECO:0000256" key="4">
    <source>
        <dbReference type="ARBA" id="ARBA00022643"/>
    </source>
</evidence>
<dbReference type="EMBL" id="BORT01000047">
    <property type="protein sequence ID" value="GIO51251.1"/>
    <property type="molecule type" value="Genomic_DNA"/>
</dbReference>
<dbReference type="InterPro" id="IPR052530">
    <property type="entry name" value="NAD(P)H_nitroreductase"/>
</dbReference>
<keyword evidence="5" id="KW-0521">NADP</keyword>
<proteinExistence type="inferred from homology"/>
<keyword evidence="7" id="KW-0520">NAD</keyword>
<dbReference type="GO" id="GO:0016491">
    <property type="term" value="F:oxidoreductase activity"/>
    <property type="evidence" value="ECO:0007669"/>
    <property type="project" value="UniProtKB-KW"/>
</dbReference>
<evidence type="ECO:0000313" key="10">
    <source>
        <dbReference type="Proteomes" id="UP000682811"/>
    </source>
</evidence>
<evidence type="ECO:0000256" key="5">
    <source>
        <dbReference type="ARBA" id="ARBA00022857"/>
    </source>
</evidence>
<keyword evidence="4" id="KW-0288">FMN</keyword>
<dbReference type="RefSeq" id="WP_194230873.1">
    <property type="nucleotide sequence ID" value="NZ_AP025343.1"/>
</dbReference>
<keyword evidence="6" id="KW-0560">Oxidoreductase</keyword>
<feature type="domain" description="Nitroreductase" evidence="8">
    <location>
        <begin position="14"/>
        <end position="163"/>
    </location>
</feature>
<evidence type="ECO:0000256" key="2">
    <source>
        <dbReference type="ARBA" id="ARBA00007118"/>
    </source>
</evidence>
<evidence type="ECO:0000256" key="3">
    <source>
        <dbReference type="ARBA" id="ARBA00022630"/>
    </source>
</evidence>